<dbReference type="Pfam" id="PF25596">
    <property type="entry name" value="CPSase_L_D1"/>
    <property type="match status" value="1"/>
</dbReference>
<dbReference type="GO" id="GO:0006221">
    <property type="term" value="P:pyrimidine nucleotide biosynthetic process"/>
    <property type="evidence" value="ECO:0007669"/>
    <property type="project" value="UniProtKB-KW"/>
</dbReference>
<dbReference type="InterPro" id="IPR016185">
    <property type="entry name" value="PreATP-grasp_dom_sf"/>
</dbReference>
<evidence type="ECO:0000256" key="2">
    <source>
        <dbReference type="ARBA" id="ARBA00004812"/>
    </source>
</evidence>
<evidence type="ECO:0000259" key="19">
    <source>
        <dbReference type="PROSITE" id="PS50975"/>
    </source>
</evidence>
<dbReference type="SUPFAM" id="SSF52440">
    <property type="entry name" value="PreATP-grasp domain"/>
    <property type="match status" value="1"/>
</dbReference>
<proteinExistence type="inferred from homology"/>
<keyword evidence="7" id="KW-0028">Amino-acid biosynthesis</keyword>
<dbReference type="SMART" id="SM01096">
    <property type="entry name" value="CPSase_L_D3"/>
    <property type="match status" value="1"/>
</dbReference>
<dbReference type="FunFam" id="1.10.1030.10:FF:000002">
    <property type="entry name" value="Carbamoyl-phosphate synthase large chain"/>
    <property type="match status" value="1"/>
</dbReference>
<dbReference type="Proteomes" id="UP000257706">
    <property type="component" value="Unassembled WGS sequence"/>
</dbReference>
<dbReference type="Gene3D" id="3.30.470.20">
    <property type="entry name" value="ATP-grasp fold, B domain"/>
    <property type="match status" value="1"/>
</dbReference>
<comment type="function">
    <text evidence="16">Large subunit of the glutamine-dependent carbamoyl phosphate synthetase (CPSase). CPSase catalyzes the formation of carbamoyl phosphate from the ammonia moiety of glutamine, carbonate, and phosphate donated by ATP, constituting the first step of 2 biosynthetic pathways, one leading to arginine and/or urea and the other to pyrimidine nucleotides. The large subunit (synthetase) binds the substrates ammonia (free or transferred from glutamine from the small subunit), hydrogencarbonate and ATP and carries out an ATP-coupled ligase reaction, activating hydrogencarbonate by forming carboxy phosphate which reacts with ammonia to form carbamoyl phosphate.</text>
</comment>
<keyword evidence="6 20" id="KW-0436">Ligase</keyword>
<feature type="non-terminal residue" evidence="20">
    <location>
        <position position="611"/>
    </location>
</feature>
<dbReference type="GO" id="GO:0005524">
    <property type="term" value="F:ATP binding"/>
    <property type="evidence" value="ECO:0007669"/>
    <property type="project" value="UniProtKB-UniRule"/>
</dbReference>
<comment type="pathway">
    <text evidence="3">Amino-acid biosynthesis; L-arginine biosynthesis; carbamoyl phosphate from bicarbonate: step 1/1.</text>
</comment>
<accession>A0A3B9IFZ5</accession>
<evidence type="ECO:0000313" key="20">
    <source>
        <dbReference type="EMBL" id="HAE46762.1"/>
    </source>
</evidence>
<dbReference type="InterPro" id="IPR036897">
    <property type="entry name" value="CarbamoylP_synth_lsu_oligo_sf"/>
</dbReference>
<evidence type="ECO:0000256" key="18">
    <source>
        <dbReference type="PROSITE-ProRule" id="PRU00409"/>
    </source>
</evidence>
<evidence type="ECO:0000256" key="11">
    <source>
        <dbReference type="ARBA" id="ARBA00022842"/>
    </source>
</evidence>
<dbReference type="EC" id="6.3.5.5" evidence="20"/>
<dbReference type="SUPFAM" id="SSF48108">
    <property type="entry name" value="Carbamoyl phosphate synthetase, large subunit connection domain"/>
    <property type="match status" value="1"/>
</dbReference>
<evidence type="ECO:0000256" key="6">
    <source>
        <dbReference type="ARBA" id="ARBA00022598"/>
    </source>
</evidence>
<evidence type="ECO:0000256" key="13">
    <source>
        <dbReference type="ARBA" id="ARBA00023211"/>
    </source>
</evidence>
<dbReference type="InterPro" id="IPR058047">
    <property type="entry name" value="CPSase_preATP-grasp"/>
</dbReference>
<dbReference type="Pfam" id="PF02787">
    <property type="entry name" value="CPSase_L_D3"/>
    <property type="match status" value="1"/>
</dbReference>
<dbReference type="GO" id="GO:0005737">
    <property type="term" value="C:cytoplasm"/>
    <property type="evidence" value="ECO:0007669"/>
    <property type="project" value="TreeGrafter"/>
</dbReference>
<dbReference type="GO" id="GO:0004088">
    <property type="term" value="F:carbamoyl-phosphate synthase (glutamine-hydrolyzing) activity"/>
    <property type="evidence" value="ECO:0007669"/>
    <property type="project" value="UniProtKB-EC"/>
</dbReference>
<dbReference type="GO" id="GO:0006541">
    <property type="term" value="P:glutamine metabolic process"/>
    <property type="evidence" value="ECO:0007669"/>
    <property type="project" value="TreeGrafter"/>
</dbReference>
<evidence type="ECO:0000256" key="3">
    <source>
        <dbReference type="ARBA" id="ARBA00005077"/>
    </source>
</evidence>
<evidence type="ECO:0000256" key="4">
    <source>
        <dbReference type="ARBA" id="ARBA00009799"/>
    </source>
</evidence>
<dbReference type="InterPro" id="IPR005483">
    <property type="entry name" value="CPSase_dom"/>
</dbReference>
<comment type="pathway">
    <text evidence="2">Pyrimidine metabolism; UMP biosynthesis via de novo pathway; (S)-dihydroorotate from bicarbonate: step 1/3.</text>
</comment>
<keyword evidence="12" id="KW-0665">Pyrimidine biosynthesis</keyword>
<dbReference type="InterPro" id="IPR005480">
    <property type="entry name" value="CPSase_lsu_oligo"/>
</dbReference>
<dbReference type="SUPFAM" id="SSF56059">
    <property type="entry name" value="Glutathione synthetase ATP-binding domain-like"/>
    <property type="match status" value="1"/>
</dbReference>
<dbReference type="GO" id="GO:0006526">
    <property type="term" value="P:L-arginine biosynthetic process"/>
    <property type="evidence" value="ECO:0007669"/>
    <property type="project" value="UniProtKB-KW"/>
</dbReference>
<comment type="caution">
    <text evidence="20">The sequence shown here is derived from an EMBL/GenBank/DDBJ whole genome shotgun (WGS) entry which is preliminary data.</text>
</comment>
<evidence type="ECO:0000256" key="8">
    <source>
        <dbReference type="ARBA" id="ARBA00022723"/>
    </source>
</evidence>
<keyword evidence="9 18" id="KW-0547">Nucleotide-binding</keyword>
<dbReference type="Pfam" id="PF02786">
    <property type="entry name" value="CPSase_L_D2"/>
    <property type="match status" value="1"/>
</dbReference>
<comment type="cofactor">
    <cofactor evidence="1">
        <name>Mn(2+)</name>
        <dbReference type="ChEBI" id="CHEBI:29035"/>
    </cofactor>
</comment>
<organism evidence="20 21">
    <name type="scientific">Tistrella mobilis</name>
    <dbReference type="NCBI Taxonomy" id="171437"/>
    <lineage>
        <taxon>Bacteria</taxon>
        <taxon>Pseudomonadati</taxon>
        <taxon>Pseudomonadota</taxon>
        <taxon>Alphaproteobacteria</taxon>
        <taxon>Geminicoccales</taxon>
        <taxon>Geminicoccaceae</taxon>
        <taxon>Tistrella</taxon>
    </lineage>
</organism>
<dbReference type="GO" id="GO:0004087">
    <property type="term" value="F:carbamoyl-phosphate synthase (ammonia) activity"/>
    <property type="evidence" value="ECO:0007669"/>
    <property type="project" value="UniProtKB-EC"/>
</dbReference>
<dbReference type="Gene3D" id="3.40.50.20">
    <property type="match status" value="2"/>
</dbReference>
<dbReference type="FunFam" id="3.30.470.20:FF:000007">
    <property type="entry name" value="Carbamoyl-phosphate synthase large chain"/>
    <property type="match status" value="1"/>
</dbReference>
<comment type="similarity">
    <text evidence="4">Belongs to the CarB family.</text>
</comment>
<dbReference type="AlphaFoldDB" id="A0A3B9IFZ5"/>
<dbReference type="InterPro" id="IPR011761">
    <property type="entry name" value="ATP-grasp"/>
</dbReference>
<keyword evidence="8" id="KW-0479">Metal-binding</keyword>
<dbReference type="FunFam" id="3.40.50.20:FF:000001">
    <property type="entry name" value="Carbamoyl-phosphate synthase large chain"/>
    <property type="match status" value="1"/>
</dbReference>
<dbReference type="PRINTS" id="PR00098">
    <property type="entry name" value="CPSASE"/>
</dbReference>
<evidence type="ECO:0000256" key="17">
    <source>
        <dbReference type="ARBA" id="ARBA00062056"/>
    </source>
</evidence>
<dbReference type="NCBIfam" id="NF009455">
    <property type="entry name" value="PRK12815.1"/>
    <property type="match status" value="1"/>
</dbReference>
<dbReference type="PROSITE" id="PS00867">
    <property type="entry name" value="CPSASE_2"/>
    <property type="match status" value="1"/>
</dbReference>
<dbReference type="PANTHER" id="PTHR11405">
    <property type="entry name" value="CARBAMOYLTRANSFERASE FAMILY MEMBER"/>
    <property type="match status" value="1"/>
</dbReference>
<keyword evidence="13" id="KW-0464">Manganese</keyword>
<evidence type="ECO:0000256" key="5">
    <source>
        <dbReference type="ARBA" id="ARBA00022571"/>
    </source>
</evidence>
<keyword evidence="10 18" id="KW-0067">ATP-binding</keyword>
<evidence type="ECO:0000256" key="10">
    <source>
        <dbReference type="ARBA" id="ARBA00022840"/>
    </source>
</evidence>
<evidence type="ECO:0000256" key="16">
    <source>
        <dbReference type="ARBA" id="ARBA00057223"/>
    </source>
</evidence>
<sequence>MPRRDDIRTILIIGSGPIVIGQGCEFDYSGAQACKSLRDEGYRVVLVNSNPATIMTDPAFADRTYIEPVTPDAVRKIIEKEATAGTPIDAILPTLGGQTGLNCACALYDSGVLAEFGIEMIGADREAISRAEDREEFAQVCAAAKLATPESKTITTLADGRAYLETIGLPAIIRPAFTLGGWGGGIAYNLEEFDELVTRGIRASMIGQVQVDKSLLGWKEYELEVIRDKADNFAVICTIENFDPMGVHTGDSVTVAPAMTLTDREYQRMRDAGRKIITEIGVDTGGSNIQFAVDPETGRLIVIEMNPRVSRSSALASKATGYPIAKVAAKLAVGYTLDELRNDITGTSSAFEPTIDYVVTKWPRFAFEKFRGSDPRLTTQMKSVGEAMAIGKTFKESVQKAARSLEVGRDGLVSLLEKIDYRELRDQVRRLAKDPSAGLHLMPLTEPLEVSRAELQEAILEVVKTPLSDRLWYICDGLRVGLSIEQLQEATGVDSWFLDQLEQIVSEEEVIRGAETLEAAQLDRWKRMGFSDARIAQLRGAEVEEVRRARSEEKVEPIYARVDTCAAEFAALTPYLYSTWGERSESEPTGRKKVMILGGGPNRIGQGIEFD</sequence>
<reference evidence="20 21" key="1">
    <citation type="journal article" date="2018" name="Nat. Biotechnol.">
        <title>A standardized bacterial taxonomy based on genome phylogeny substantially revises the tree of life.</title>
        <authorList>
            <person name="Parks D.H."/>
            <person name="Chuvochina M."/>
            <person name="Waite D.W."/>
            <person name="Rinke C."/>
            <person name="Skarshewski A."/>
            <person name="Chaumeil P.A."/>
            <person name="Hugenholtz P."/>
        </authorList>
    </citation>
    <scope>NUCLEOTIDE SEQUENCE [LARGE SCALE GENOMIC DNA]</scope>
    <source>
        <strain evidence="20">UBA8739</strain>
    </source>
</reference>
<dbReference type="Gene3D" id="1.10.1030.10">
    <property type="entry name" value="Carbamoyl-phosphate synthetase, large subunit oligomerisation domain"/>
    <property type="match status" value="1"/>
</dbReference>
<evidence type="ECO:0000256" key="9">
    <source>
        <dbReference type="ARBA" id="ARBA00022741"/>
    </source>
</evidence>
<dbReference type="NCBIfam" id="NF003671">
    <property type="entry name" value="PRK05294.1"/>
    <property type="match status" value="1"/>
</dbReference>
<protein>
    <submittedName>
        <fullName evidence="20">Carbamoyl phosphate synthase large subunit</fullName>
        <ecNumber evidence="20">6.3.5.5</ecNumber>
    </submittedName>
</protein>
<name>A0A3B9IFZ5_9PROT</name>
<keyword evidence="5" id="KW-0055">Arginine biosynthesis</keyword>
<comment type="catalytic activity">
    <reaction evidence="14">
        <text>hydrogencarbonate + NH4(+) + 2 ATP = carbamoyl phosphate + 2 ADP + phosphate + 2 H(+)</text>
        <dbReference type="Rhea" id="RHEA:18029"/>
        <dbReference type="ChEBI" id="CHEBI:15378"/>
        <dbReference type="ChEBI" id="CHEBI:17544"/>
        <dbReference type="ChEBI" id="CHEBI:28938"/>
        <dbReference type="ChEBI" id="CHEBI:30616"/>
        <dbReference type="ChEBI" id="CHEBI:43474"/>
        <dbReference type="ChEBI" id="CHEBI:58228"/>
        <dbReference type="ChEBI" id="CHEBI:456216"/>
        <dbReference type="EC" id="6.3.4.16"/>
    </reaction>
</comment>
<dbReference type="InterPro" id="IPR005479">
    <property type="entry name" value="CPAse_ATP-bd"/>
</dbReference>
<dbReference type="PANTHER" id="PTHR11405:SF53">
    <property type="entry name" value="CARBAMOYL-PHOSPHATE SYNTHASE [AMMONIA], MITOCHONDRIAL"/>
    <property type="match status" value="1"/>
</dbReference>
<evidence type="ECO:0000256" key="1">
    <source>
        <dbReference type="ARBA" id="ARBA00001936"/>
    </source>
</evidence>
<gene>
    <name evidence="20" type="primary">carB</name>
    <name evidence="20" type="ORF">DCK97_05025</name>
</gene>
<evidence type="ECO:0000256" key="12">
    <source>
        <dbReference type="ARBA" id="ARBA00022975"/>
    </source>
</evidence>
<evidence type="ECO:0000256" key="7">
    <source>
        <dbReference type="ARBA" id="ARBA00022605"/>
    </source>
</evidence>
<feature type="domain" description="ATP-grasp" evidence="19">
    <location>
        <begin position="138"/>
        <end position="333"/>
    </location>
</feature>
<dbReference type="EMBL" id="DMAI01000079">
    <property type="protein sequence ID" value="HAE46762.1"/>
    <property type="molecule type" value="Genomic_DNA"/>
</dbReference>
<dbReference type="PROSITE" id="PS50975">
    <property type="entry name" value="ATP_GRASP"/>
    <property type="match status" value="1"/>
</dbReference>
<dbReference type="PROSITE" id="PS51257">
    <property type="entry name" value="PROKAR_LIPOPROTEIN"/>
    <property type="match status" value="1"/>
</dbReference>
<evidence type="ECO:0000256" key="15">
    <source>
        <dbReference type="ARBA" id="ARBA00048816"/>
    </source>
</evidence>
<comment type="catalytic activity">
    <reaction evidence="15">
        <text>hydrogencarbonate + L-glutamine + 2 ATP + H2O = carbamoyl phosphate + L-glutamate + 2 ADP + phosphate + 2 H(+)</text>
        <dbReference type="Rhea" id="RHEA:18633"/>
        <dbReference type="ChEBI" id="CHEBI:15377"/>
        <dbReference type="ChEBI" id="CHEBI:15378"/>
        <dbReference type="ChEBI" id="CHEBI:17544"/>
        <dbReference type="ChEBI" id="CHEBI:29985"/>
        <dbReference type="ChEBI" id="CHEBI:30616"/>
        <dbReference type="ChEBI" id="CHEBI:43474"/>
        <dbReference type="ChEBI" id="CHEBI:58228"/>
        <dbReference type="ChEBI" id="CHEBI:58359"/>
        <dbReference type="ChEBI" id="CHEBI:456216"/>
        <dbReference type="EC" id="6.3.5.5"/>
    </reaction>
</comment>
<evidence type="ECO:0000313" key="21">
    <source>
        <dbReference type="Proteomes" id="UP000257706"/>
    </source>
</evidence>
<comment type="subunit">
    <text evidence="17">Composed of two chains; the small (or glutamine) chain promotes the hydrolysis of glutamine to ammonia, which is used by the large (or ammonia) chain to synthesize carbamoyl phosphate. Tetramer of heterodimers (alpha,beta)4.</text>
</comment>
<keyword evidence="11" id="KW-0460">Magnesium</keyword>
<dbReference type="GO" id="GO:0046872">
    <property type="term" value="F:metal ion binding"/>
    <property type="evidence" value="ECO:0007669"/>
    <property type="project" value="UniProtKB-KW"/>
</dbReference>
<evidence type="ECO:0000256" key="14">
    <source>
        <dbReference type="ARBA" id="ARBA00047359"/>
    </source>
</evidence>